<dbReference type="EMBL" id="LGTC01000001">
    <property type="protein sequence ID" value="KNY30598.1"/>
    <property type="molecule type" value="Genomic_DNA"/>
</dbReference>
<keyword evidence="2" id="KW-1185">Reference proteome</keyword>
<evidence type="ECO:0000313" key="1">
    <source>
        <dbReference type="EMBL" id="KNY30598.1"/>
    </source>
</evidence>
<dbReference type="InterPro" id="IPR022385">
    <property type="entry name" value="Rhs_assc_core"/>
</dbReference>
<dbReference type="NCBIfam" id="TIGR03696">
    <property type="entry name" value="Rhs_assc_core"/>
    <property type="match status" value="1"/>
</dbReference>
<organism evidence="1 2">
    <name type="scientific">Pseudobacteroides cellulosolvens ATCC 35603 = DSM 2933</name>
    <dbReference type="NCBI Taxonomy" id="398512"/>
    <lineage>
        <taxon>Bacteria</taxon>
        <taxon>Bacillati</taxon>
        <taxon>Bacillota</taxon>
        <taxon>Clostridia</taxon>
        <taxon>Eubacteriales</taxon>
        <taxon>Oscillospiraceae</taxon>
        <taxon>Pseudobacteroides</taxon>
    </lineage>
</organism>
<name>A0A0L6JXL2_9FIRM</name>
<gene>
    <name evidence="1" type="ORF">Bccel_5878</name>
</gene>
<reference evidence="2" key="1">
    <citation type="submission" date="2015-07" db="EMBL/GenBank/DDBJ databases">
        <title>Near-Complete Genome Sequence of the Cellulolytic Bacterium Bacteroides (Pseudobacteroides) cellulosolvens ATCC 35603.</title>
        <authorList>
            <person name="Dassa B."/>
            <person name="Utturkar S.M."/>
            <person name="Klingeman D.M."/>
            <person name="Hurt R.A."/>
            <person name="Keller M."/>
            <person name="Xu J."/>
            <person name="Reddy Y.H.K."/>
            <person name="Borovok I."/>
            <person name="Grinberg I.R."/>
            <person name="Lamed R."/>
            <person name="Zhivin O."/>
            <person name="Bayer E.A."/>
            <person name="Brown S.D."/>
        </authorList>
    </citation>
    <scope>NUCLEOTIDE SEQUENCE [LARGE SCALE GENOMIC DNA]</scope>
    <source>
        <strain evidence="2">DSM 2933</strain>
    </source>
</reference>
<dbReference type="eggNOG" id="COG3209">
    <property type="taxonomic scope" value="Bacteria"/>
</dbReference>
<dbReference type="STRING" id="398512.Bccel_5878"/>
<dbReference type="PATRIC" id="fig|398512.5.peg.6181"/>
<dbReference type="Proteomes" id="UP000036923">
    <property type="component" value="Unassembled WGS sequence"/>
</dbReference>
<dbReference type="PANTHER" id="PTHR32305:SF15">
    <property type="entry name" value="PROTEIN RHSA-RELATED"/>
    <property type="match status" value="1"/>
</dbReference>
<sequence>MTALVDGKGDVVNRYQYDAFGNTVEAVEKVQNRFRYAGEQYDQVTGQYYLRARFYNPVVGRFTQEDPYHGDGLNLYSYVQNNPVNYIDPSGNCSEKSNLWNDFQRSKKGQFKSRKEAAAEYKRLMSLTQLQHEASSGAVLKVTPGKTTTILGTFAKDTGKIVNELGNIKTKNFGPRKDYFNVLNVPDELYVNPTQFWNEYNQPWLDNAIARNDVIIMSTKPEAKVGSLFRKNASGKIELSGFGKEYTHLRKNGYVFDPKTNQMIKK</sequence>
<evidence type="ECO:0000313" key="2">
    <source>
        <dbReference type="Proteomes" id="UP000036923"/>
    </source>
</evidence>
<dbReference type="InterPro" id="IPR050708">
    <property type="entry name" value="T6SS_VgrG/RHS"/>
</dbReference>
<accession>A0A0L6JXL2</accession>
<proteinExistence type="predicted"/>
<dbReference type="Gene3D" id="2.180.10.10">
    <property type="entry name" value="RHS repeat-associated core"/>
    <property type="match status" value="1"/>
</dbReference>
<comment type="caution">
    <text evidence="1">The sequence shown here is derived from an EMBL/GenBank/DDBJ whole genome shotgun (WGS) entry which is preliminary data.</text>
</comment>
<dbReference type="PANTHER" id="PTHR32305">
    <property type="match status" value="1"/>
</dbReference>
<dbReference type="AlphaFoldDB" id="A0A0L6JXL2"/>
<protein>
    <submittedName>
        <fullName evidence="1">RHS repeat-associated core domain containing protein-containing protein</fullName>
    </submittedName>
</protein>